<feature type="compositionally biased region" description="Polar residues" evidence="8">
    <location>
        <begin position="286"/>
        <end position="300"/>
    </location>
</feature>
<comment type="caution">
    <text evidence="10">The sequence shown here is derived from an EMBL/GenBank/DDBJ whole genome shotgun (WGS) entry which is preliminary data.</text>
</comment>
<keyword evidence="6" id="KW-0408">Iron</keyword>
<keyword evidence="2" id="KW-0575">Peroxidase</keyword>
<evidence type="ECO:0000256" key="4">
    <source>
        <dbReference type="ARBA" id="ARBA00022723"/>
    </source>
</evidence>
<evidence type="ECO:0000256" key="5">
    <source>
        <dbReference type="ARBA" id="ARBA00023002"/>
    </source>
</evidence>
<dbReference type="OrthoDB" id="407298at2759"/>
<organism evidence="10 11">
    <name type="scientific">Macrolepiota fuliginosa MF-IS2</name>
    <dbReference type="NCBI Taxonomy" id="1400762"/>
    <lineage>
        <taxon>Eukaryota</taxon>
        <taxon>Fungi</taxon>
        <taxon>Dikarya</taxon>
        <taxon>Basidiomycota</taxon>
        <taxon>Agaricomycotina</taxon>
        <taxon>Agaricomycetes</taxon>
        <taxon>Agaricomycetidae</taxon>
        <taxon>Agaricales</taxon>
        <taxon>Agaricineae</taxon>
        <taxon>Agaricaceae</taxon>
        <taxon>Macrolepiota</taxon>
    </lineage>
</organism>
<dbReference type="PROSITE" id="PS51405">
    <property type="entry name" value="HEME_HALOPEROXIDASE"/>
    <property type="match status" value="1"/>
</dbReference>
<dbReference type="InterPro" id="IPR000028">
    <property type="entry name" value="Chloroperoxidase"/>
</dbReference>
<proteinExistence type="inferred from homology"/>
<feature type="region of interest" description="Disordered" evidence="8">
    <location>
        <begin position="276"/>
        <end position="300"/>
    </location>
</feature>
<evidence type="ECO:0000313" key="10">
    <source>
        <dbReference type="EMBL" id="KAF9453354.1"/>
    </source>
</evidence>
<dbReference type="SUPFAM" id="SSF47571">
    <property type="entry name" value="Cloroperoxidase"/>
    <property type="match status" value="1"/>
</dbReference>
<dbReference type="PANTHER" id="PTHR33577">
    <property type="entry name" value="STERIGMATOCYSTIN BIOSYNTHESIS PEROXIDASE STCC-RELATED"/>
    <property type="match status" value="1"/>
</dbReference>
<dbReference type="AlphaFoldDB" id="A0A9P6C9N3"/>
<comment type="cofactor">
    <cofactor evidence="1">
        <name>heme b</name>
        <dbReference type="ChEBI" id="CHEBI:60344"/>
    </cofactor>
</comment>
<keyword evidence="3" id="KW-0349">Heme</keyword>
<name>A0A9P6C9N3_9AGAR</name>
<keyword evidence="5" id="KW-0560">Oxidoreductase</keyword>
<evidence type="ECO:0000256" key="2">
    <source>
        <dbReference type="ARBA" id="ARBA00022559"/>
    </source>
</evidence>
<evidence type="ECO:0000256" key="1">
    <source>
        <dbReference type="ARBA" id="ARBA00001970"/>
    </source>
</evidence>
<evidence type="ECO:0000256" key="8">
    <source>
        <dbReference type="SAM" id="MobiDB-lite"/>
    </source>
</evidence>
<dbReference type="GO" id="GO:0046872">
    <property type="term" value="F:metal ion binding"/>
    <property type="evidence" value="ECO:0007669"/>
    <property type="project" value="UniProtKB-KW"/>
</dbReference>
<reference evidence="10" key="1">
    <citation type="submission" date="2020-11" db="EMBL/GenBank/DDBJ databases">
        <authorList>
            <consortium name="DOE Joint Genome Institute"/>
            <person name="Ahrendt S."/>
            <person name="Riley R."/>
            <person name="Andreopoulos W."/>
            <person name="Labutti K."/>
            <person name="Pangilinan J."/>
            <person name="Ruiz-Duenas F.J."/>
            <person name="Barrasa J.M."/>
            <person name="Sanchez-Garcia M."/>
            <person name="Camarero S."/>
            <person name="Miyauchi S."/>
            <person name="Serrano A."/>
            <person name="Linde D."/>
            <person name="Babiker R."/>
            <person name="Drula E."/>
            <person name="Ayuso-Fernandez I."/>
            <person name="Pacheco R."/>
            <person name="Padilla G."/>
            <person name="Ferreira P."/>
            <person name="Barriuso J."/>
            <person name="Kellner H."/>
            <person name="Castanera R."/>
            <person name="Alfaro M."/>
            <person name="Ramirez L."/>
            <person name="Pisabarro A.G."/>
            <person name="Kuo A."/>
            <person name="Tritt A."/>
            <person name="Lipzen A."/>
            <person name="He G."/>
            <person name="Yan M."/>
            <person name="Ng V."/>
            <person name="Cullen D."/>
            <person name="Martin F."/>
            <person name="Rosso M.-N."/>
            <person name="Henrissat B."/>
            <person name="Hibbett D."/>
            <person name="Martinez A.T."/>
            <person name="Grigoriev I.V."/>
        </authorList>
    </citation>
    <scope>NUCLEOTIDE SEQUENCE</scope>
    <source>
        <strain evidence="10">MF-IS2</strain>
    </source>
</reference>
<evidence type="ECO:0000256" key="6">
    <source>
        <dbReference type="ARBA" id="ARBA00023004"/>
    </source>
</evidence>
<keyword evidence="11" id="KW-1185">Reference proteome</keyword>
<keyword evidence="4" id="KW-0479">Metal-binding</keyword>
<dbReference type="InterPro" id="IPR036851">
    <property type="entry name" value="Chloroperoxidase-like_sf"/>
</dbReference>
<evidence type="ECO:0000256" key="3">
    <source>
        <dbReference type="ARBA" id="ARBA00022617"/>
    </source>
</evidence>
<comment type="similarity">
    <text evidence="7">Belongs to the chloroperoxidase family.</text>
</comment>
<dbReference type="EMBL" id="MU151062">
    <property type="protein sequence ID" value="KAF9453354.1"/>
    <property type="molecule type" value="Genomic_DNA"/>
</dbReference>
<dbReference type="Proteomes" id="UP000807342">
    <property type="component" value="Unassembled WGS sequence"/>
</dbReference>
<evidence type="ECO:0000256" key="7">
    <source>
        <dbReference type="ARBA" id="ARBA00025795"/>
    </source>
</evidence>
<protein>
    <submittedName>
        <fullName evidence="10">Chloroperoxidase</fullName>
    </submittedName>
</protein>
<evidence type="ECO:0000313" key="11">
    <source>
        <dbReference type="Proteomes" id="UP000807342"/>
    </source>
</evidence>
<accession>A0A9P6C9N3</accession>
<evidence type="ECO:0000259" key="9">
    <source>
        <dbReference type="PROSITE" id="PS51405"/>
    </source>
</evidence>
<sequence>MFILFKIVHDIAFFTWDMSLTVVNLVTPSRREGHVTPEGHPGFGGKWPEFVPPGEGDSRCSCPALNAMANHGILPRDGKNIQFKEMGRLIRTTYNFSPSFCYFVPNYAAQMLGKNYNKDTIELKDLDLHNGIEHDASLCREDLALEPDQSKPHEGYIKELLASATGKDKDGNPLLTIKDLSKYSSKRRADARSYNKDFTLDFVHRMFGSSNSSTLLTIFGGRIKDLETILLEERLPEGWESRVRGQMGLTLSTFNPTTVWPVEFGISEKKYLAEKAAQSPADRDTTTISSSVNKLDTTSN</sequence>
<gene>
    <name evidence="10" type="ORF">P691DRAFT_658771</name>
</gene>
<dbReference type="GO" id="GO:0004601">
    <property type="term" value="F:peroxidase activity"/>
    <property type="evidence" value="ECO:0007669"/>
    <property type="project" value="UniProtKB-KW"/>
</dbReference>
<dbReference type="PANTHER" id="PTHR33577:SF18">
    <property type="entry name" value="HEME HALOPEROXIDASE FAMILY PROFILE DOMAIN-CONTAINING PROTEIN"/>
    <property type="match status" value="1"/>
</dbReference>
<dbReference type="Pfam" id="PF01328">
    <property type="entry name" value="Peroxidase_2"/>
    <property type="match status" value="1"/>
</dbReference>
<dbReference type="Gene3D" id="1.10.489.10">
    <property type="entry name" value="Chloroperoxidase-like"/>
    <property type="match status" value="1"/>
</dbReference>
<feature type="domain" description="Heme haloperoxidase family profile" evidence="9">
    <location>
        <begin position="46"/>
        <end position="256"/>
    </location>
</feature>